<gene>
    <name evidence="2" type="ORF">G113_03916</name>
</gene>
<evidence type="ECO:0000313" key="2">
    <source>
        <dbReference type="EMBL" id="EOD56371.1"/>
    </source>
</evidence>
<dbReference type="Gene3D" id="3.90.1200.10">
    <property type="match status" value="1"/>
</dbReference>
<comment type="caution">
    <text evidence="2">The sequence shown here is derived from an EMBL/GenBank/DDBJ whole genome shotgun (WGS) entry which is preliminary data.</text>
</comment>
<keyword evidence="2" id="KW-0808">Transferase</keyword>
<proteinExistence type="predicted"/>
<dbReference type="InterPro" id="IPR002575">
    <property type="entry name" value="Aminoglycoside_PTrfase"/>
</dbReference>
<dbReference type="RefSeq" id="WP_005893769.1">
    <property type="nucleotide sequence ID" value="NZ_AQGQ01000013.1"/>
</dbReference>
<dbReference type="InterPro" id="IPR011009">
    <property type="entry name" value="Kinase-like_dom_sf"/>
</dbReference>
<dbReference type="SUPFAM" id="SSF56112">
    <property type="entry name" value="Protein kinase-like (PK-like)"/>
    <property type="match status" value="1"/>
</dbReference>
<dbReference type="OrthoDB" id="9809275at2"/>
<dbReference type="Pfam" id="PF01636">
    <property type="entry name" value="APH"/>
    <property type="match status" value="1"/>
</dbReference>
<dbReference type="EMBL" id="AQGQ01000013">
    <property type="protein sequence ID" value="EOD56371.1"/>
    <property type="molecule type" value="Genomic_DNA"/>
</dbReference>
<sequence>MSNRFDALLQFARQYTGDPQLTPTLISGDASFRRYYRGAGLVWVDANPQTEKNHEFVRNAAALHACGLLAPEVRAVDYRLGLLAVTDLGDIQLINCLDETSVLAWYEKAIALLPQLGDVALALEPFDELFMARENAIFPEWLLGKHLQLLLSDAEQRLLDDTFACLTANNLAQPQGVMHRDFHSRNLMVCCVTEGAPVPALSELAIIDFQDMVMGPLSYDLVSLLKDCYVRWPDAVIEQGMQLGFEQLSQTGLLGELDYASFRRHADLTGMQRHLKAAGLFTRLYHRDGKSGYLKDIPRTLGYVVDSCQLHGATYPVLAEFGDWLVRRVLPGFAGTVVEGKGQ</sequence>
<reference evidence="2 3" key="1">
    <citation type="journal article" date="2013" name="Genome Announc.">
        <title>Draft Genome Sequence of Aeromonas molluscorum Strain 848TT, Isolated from Bivalve Molluscs.</title>
        <authorList>
            <person name="Spataro N."/>
            <person name="Farfan M."/>
            <person name="Albarral V."/>
            <person name="Sanglas A."/>
            <person name="Loren J.G."/>
            <person name="Fuste M.C."/>
            <person name="Bosch E."/>
        </authorList>
    </citation>
    <scope>NUCLEOTIDE SEQUENCE [LARGE SCALE GENOMIC DNA]</scope>
    <source>
        <strain evidence="2 3">848</strain>
    </source>
</reference>
<name>R1H7A9_9GAMM</name>
<dbReference type="PATRIC" id="fig|1268236.3.peg.783"/>
<evidence type="ECO:0000313" key="3">
    <source>
        <dbReference type="Proteomes" id="UP000013526"/>
    </source>
</evidence>
<evidence type="ECO:0000259" key="1">
    <source>
        <dbReference type="Pfam" id="PF01636"/>
    </source>
</evidence>
<keyword evidence="3" id="KW-1185">Reference proteome</keyword>
<dbReference type="Proteomes" id="UP000013526">
    <property type="component" value="Unassembled WGS sequence"/>
</dbReference>
<accession>R1H7A9</accession>
<dbReference type="GO" id="GO:0016740">
    <property type="term" value="F:transferase activity"/>
    <property type="evidence" value="ECO:0007669"/>
    <property type="project" value="UniProtKB-KW"/>
</dbReference>
<feature type="domain" description="Aminoglycoside phosphotransferase" evidence="1">
    <location>
        <begin position="24"/>
        <end position="239"/>
    </location>
</feature>
<protein>
    <submittedName>
        <fullName evidence="2">Aminoglycoside phosphotransferase</fullName>
    </submittedName>
</protein>
<organism evidence="2 3">
    <name type="scientific">Aeromonas molluscorum 848</name>
    <dbReference type="NCBI Taxonomy" id="1268236"/>
    <lineage>
        <taxon>Bacteria</taxon>
        <taxon>Pseudomonadati</taxon>
        <taxon>Pseudomonadota</taxon>
        <taxon>Gammaproteobacteria</taxon>
        <taxon>Aeromonadales</taxon>
        <taxon>Aeromonadaceae</taxon>
        <taxon>Aeromonas</taxon>
    </lineage>
</organism>
<dbReference type="AlphaFoldDB" id="R1H7A9"/>
<dbReference type="Gene3D" id="3.30.200.20">
    <property type="entry name" value="Phosphorylase Kinase, domain 1"/>
    <property type="match status" value="1"/>
</dbReference>